<reference evidence="1" key="2">
    <citation type="journal article" date="2012" name="Environ. Microbiol.">
        <title>Genomic content of uncultured Bacteroidetes from contrasting oceanic provinces in the North Atlantic Ocean.</title>
        <authorList>
            <person name="Gomez-Pereira P.R."/>
            <person name="Schuler M."/>
            <person name="Fuchs B.M."/>
            <person name="Bennke C."/>
            <person name="Teeling H."/>
            <person name="Waldmann J."/>
            <person name="Richter M."/>
            <person name="Barbe V."/>
            <person name="Bataille E."/>
            <person name="Glockner F.O."/>
            <person name="Amann R."/>
        </authorList>
    </citation>
    <scope>NUCLEOTIDE SEQUENCE</scope>
</reference>
<dbReference type="SUPFAM" id="SSF53335">
    <property type="entry name" value="S-adenosyl-L-methionine-dependent methyltransferases"/>
    <property type="match status" value="1"/>
</dbReference>
<accession>F4MM70</accession>
<dbReference type="Pfam" id="PF13489">
    <property type="entry name" value="Methyltransf_23"/>
    <property type="match status" value="1"/>
</dbReference>
<name>F4MM70_9BACT</name>
<dbReference type="AlphaFoldDB" id="F4MM70"/>
<proteinExistence type="predicted"/>
<evidence type="ECO:0000313" key="1">
    <source>
        <dbReference type="EMBL" id="CBL87233.1"/>
    </source>
</evidence>
<protein>
    <submittedName>
        <fullName evidence="1">Uncharacterized protein</fullName>
    </submittedName>
</protein>
<dbReference type="InterPro" id="IPR029063">
    <property type="entry name" value="SAM-dependent_MTases_sf"/>
</dbReference>
<dbReference type="CDD" id="cd02440">
    <property type="entry name" value="AdoMet_MTases"/>
    <property type="match status" value="1"/>
</dbReference>
<gene>
    <name evidence="1" type="ORF">S3_892_0025</name>
</gene>
<reference evidence="1" key="1">
    <citation type="submission" date="2010-05" db="EMBL/GenBank/DDBJ databases">
        <authorList>
            <person name="Genoscope - CEA"/>
        </authorList>
    </citation>
    <scope>NUCLEOTIDE SEQUENCE</scope>
</reference>
<organism evidence="1">
    <name type="scientific">uncultured Sphingobacteriia bacterium</name>
    <dbReference type="NCBI Taxonomy" id="246143"/>
    <lineage>
        <taxon>Bacteria</taxon>
        <taxon>Pseudomonadati</taxon>
        <taxon>Bacteroidota</taxon>
        <taxon>Sphingobacteriia</taxon>
        <taxon>environmental samples</taxon>
    </lineage>
</organism>
<dbReference type="EMBL" id="FQ032813">
    <property type="protein sequence ID" value="CBL87233.1"/>
    <property type="molecule type" value="Genomic_DNA"/>
</dbReference>
<dbReference type="Gene3D" id="3.40.50.150">
    <property type="entry name" value="Vaccinia Virus protein VP39"/>
    <property type="match status" value="1"/>
</dbReference>
<sequence>MTKPFRHSYPDYHKLIESSIFEGIRICEIGPSGQPSIRSRIIKAKGLDYTIIDIETTYWEEYNPEVEKYNIDLQRDFDSSLANKFDLVISQMVLEHIEDPKSFHEGIFKLLKRGGSAIHLYANPYSIPAIINGILPESIGSFILSKIKNRDLDKNHKYPAFYRWCFFPSQKANRNFESLGYRIVDHMGYPGHNYFQSIPILNMLEKLYSGLLAFLGLRILSTLSLLHVKK</sequence>